<dbReference type="EMBL" id="JAPVEB010000004">
    <property type="protein sequence ID" value="KAJ5265054.1"/>
    <property type="molecule type" value="Genomic_DNA"/>
</dbReference>
<keyword evidence="3" id="KW-1185">Reference proteome</keyword>
<keyword evidence="1" id="KW-0175">Coiled coil</keyword>
<accession>A0ABQ8WES4</accession>
<evidence type="ECO:0000256" key="1">
    <source>
        <dbReference type="SAM" id="Coils"/>
    </source>
</evidence>
<sequence>MGPYNLTPEEQNILDDFEKDGVALETFLFEPEEPEEKKKPTLSHEDRLYDVIWSKAVWLRLHQKRANTNSTQSVWLFFQLLEREWNLEAPHPSASAFEALAQIPTAAKFKPEGFIQSQHQNIVAKLLVGSVVWWFAPCSFNFLQPSDNLITSLVKYDACISEEGSIVGALKRLHERFGESKFEAFNFDFIGGQINHAIERQREKQEKIEFERQERESRAREAEQLEFEKQKKEKEEAIAKRKRQEELYRKGKSAIAHWLVGDVIKFIAMAKEENFEELFQTWLQDAEQLQKEVGGIRKDNMVYRVHKIMSTLREEALSVEINS</sequence>
<proteinExistence type="predicted"/>
<name>A0ABQ8WES4_PENCH</name>
<feature type="coiled-coil region" evidence="1">
    <location>
        <begin position="194"/>
        <end position="247"/>
    </location>
</feature>
<gene>
    <name evidence="2" type="ORF">N7505_007847</name>
</gene>
<reference evidence="2 3" key="1">
    <citation type="journal article" date="2023" name="IMA Fungus">
        <title>Comparative genomic study of the Penicillium genus elucidates a diverse pangenome and 15 lateral gene transfer events.</title>
        <authorList>
            <person name="Petersen C."/>
            <person name="Sorensen T."/>
            <person name="Nielsen M.R."/>
            <person name="Sondergaard T.E."/>
            <person name="Sorensen J.L."/>
            <person name="Fitzpatrick D.A."/>
            <person name="Frisvad J.C."/>
            <person name="Nielsen K.L."/>
        </authorList>
    </citation>
    <scope>NUCLEOTIDE SEQUENCE [LARGE SCALE GENOMIC DNA]</scope>
    <source>
        <strain evidence="2 3">IBT 3361</strain>
    </source>
</reference>
<dbReference type="Proteomes" id="UP001220256">
    <property type="component" value="Unassembled WGS sequence"/>
</dbReference>
<organism evidence="2 3">
    <name type="scientific">Penicillium chrysogenum</name>
    <name type="common">Penicillium notatum</name>
    <dbReference type="NCBI Taxonomy" id="5076"/>
    <lineage>
        <taxon>Eukaryota</taxon>
        <taxon>Fungi</taxon>
        <taxon>Dikarya</taxon>
        <taxon>Ascomycota</taxon>
        <taxon>Pezizomycotina</taxon>
        <taxon>Eurotiomycetes</taxon>
        <taxon>Eurotiomycetidae</taxon>
        <taxon>Eurotiales</taxon>
        <taxon>Aspergillaceae</taxon>
        <taxon>Penicillium</taxon>
        <taxon>Penicillium chrysogenum species complex</taxon>
    </lineage>
</organism>
<evidence type="ECO:0000313" key="2">
    <source>
        <dbReference type="EMBL" id="KAJ5265054.1"/>
    </source>
</evidence>
<evidence type="ECO:0000313" key="3">
    <source>
        <dbReference type="Proteomes" id="UP001220256"/>
    </source>
</evidence>
<comment type="caution">
    <text evidence="2">The sequence shown here is derived from an EMBL/GenBank/DDBJ whole genome shotgun (WGS) entry which is preliminary data.</text>
</comment>
<protein>
    <submittedName>
        <fullName evidence="2">Uncharacterized protein</fullName>
    </submittedName>
</protein>